<keyword evidence="3" id="KW-1185">Reference proteome</keyword>
<protein>
    <recommendedName>
        <fullName evidence="4">NlpE C-terminal OB domain-containing protein</fullName>
    </recommendedName>
</protein>
<dbReference type="InterPro" id="IPR038139">
    <property type="entry name" value="NlpE_C_sf"/>
</dbReference>
<evidence type="ECO:0008006" key="4">
    <source>
        <dbReference type="Google" id="ProtNLM"/>
    </source>
</evidence>
<dbReference type="Gene3D" id="2.40.50.540">
    <property type="match status" value="1"/>
</dbReference>
<proteinExistence type="predicted"/>
<keyword evidence="1" id="KW-0732">Signal</keyword>
<evidence type="ECO:0000256" key="1">
    <source>
        <dbReference type="SAM" id="SignalP"/>
    </source>
</evidence>
<evidence type="ECO:0000313" key="2">
    <source>
        <dbReference type="EMBL" id="MBB1088636.1"/>
    </source>
</evidence>
<feature type="chain" id="PRO_5030734927" description="NlpE C-terminal OB domain-containing protein" evidence="1">
    <location>
        <begin position="22"/>
        <end position="122"/>
    </location>
</feature>
<comment type="caution">
    <text evidence="2">The sequence shown here is derived from an EMBL/GenBank/DDBJ whole genome shotgun (WGS) entry which is preliminary data.</text>
</comment>
<organism evidence="2 3">
    <name type="scientific">Marilutibacter penaei</name>
    <dbReference type="NCBI Taxonomy" id="2759900"/>
    <lineage>
        <taxon>Bacteria</taxon>
        <taxon>Pseudomonadati</taxon>
        <taxon>Pseudomonadota</taxon>
        <taxon>Gammaproteobacteria</taxon>
        <taxon>Lysobacterales</taxon>
        <taxon>Lysobacteraceae</taxon>
        <taxon>Marilutibacter</taxon>
    </lineage>
</organism>
<accession>A0A7W3YEX4</accession>
<dbReference type="EMBL" id="JACHTE010000006">
    <property type="protein sequence ID" value="MBB1088636.1"/>
    <property type="molecule type" value="Genomic_DNA"/>
</dbReference>
<name>A0A7W3YEX4_9GAMM</name>
<reference evidence="2 3" key="1">
    <citation type="submission" date="2020-07" db="EMBL/GenBank/DDBJ databases">
        <authorList>
            <person name="Xu S."/>
            <person name="Li A."/>
        </authorList>
    </citation>
    <scope>NUCLEOTIDE SEQUENCE [LARGE SCALE GENOMIC DNA]</scope>
    <source>
        <strain evidence="2 3">SG-8</strain>
    </source>
</reference>
<gene>
    <name evidence="2" type="ORF">H4F99_09060</name>
</gene>
<dbReference type="PROSITE" id="PS51257">
    <property type="entry name" value="PROKAR_LIPOPROTEIN"/>
    <property type="match status" value="1"/>
</dbReference>
<dbReference type="AlphaFoldDB" id="A0A7W3YEX4"/>
<dbReference type="RefSeq" id="WP_182669426.1">
    <property type="nucleotide sequence ID" value="NZ_JACHTE010000006.1"/>
</dbReference>
<evidence type="ECO:0000313" key="3">
    <source>
        <dbReference type="Proteomes" id="UP000552587"/>
    </source>
</evidence>
<dbReference type="Proteomes" id="UP000552587">
    <property type="component" value="Unassembled WGS sequence"/>
</dbReference>
<feature type="signal peptide" evidence="1">
    <location>
        <begin position="1"/>
        <end position="21"/>
    </location>
</feature>
<sequence length="122" mass="12572">MNAARPLLLVAGLAATTTACATTPPAPTTTVRGQYVYMDGSHVLRPCGNATALWVVGDEDALEPLRTRSTAKSMAVGLPNQGVYAEVSGVLEPSDAVGYPQKLRATAADRLSDTLPETCAAG</sequence>